<dbReference type="RefSeq" id="WP_093505410.1">
    <property type="nucleotide sequence ID" value="NZ_BSSG01000006.1"/>
</dbReference>
<organism evidence="1 2">
    <name type="scientific">Pseudomonas straminea</name>
    <dbReference type="NCBI Taxonomy" id="47882"/>
    <lineage>
        <taxon>Bacteria</taxon>
        <taxon>Pseudomonadati</taxon>
        <taxon>Pseudomonadota</taxon>
        <taxon>Gammaproteobacteria</taxon>
        <taxon>Pseudomonadales</taxon>
        <taxon>Pseudomonadaceae</taxon>
        <taxon>Phytopseudomonas</taxon>
    </lineage>
</organism>
<evidence type="ECO:0000313" key="2">
    <source>
        <dbReference type="Proteomes" id="UP000243950"/>
    </source>
</evidence>
<proteinExistence type="predicted"/>
<sequence>MTALALRQLAPLQAQASRALGVGLSATFQARGLSGELRVTPLPAETQATPGTWFDSALGPLHLSDAGALLSLLGELPVSVAGEPQAWYWQVISQQLSPVISTCLAPLSMRESAPSGDLQMRCALRVKLGEEVAHGQLTAAAGTLLELLQAPFWHPLHRPFPAALQVHEPLILGRCELTLEQLASLRPGDVVVPSDPHFDCDGQGALTLAGQRWRAQTTACGTRLLLNLEIDGHEHDDH</sequence>
<gene>
    <name evidence="1" type="ORF">SAMN05216372_106167</name>
</gene>
<reference evidence="2" key="1">
    <citation type="submission" date="2016-10" db="EMBL/GenBank/DDBJ databases">
        <authorList>
            <person name="Varghese N."/>
            <person name="Submissions S."/>
        </authorList>
    </citation>
    <scope>NUCLEOTIDE SEQUENCE [LARGE SCALE GENOMIC DNA]</scope>
    <source>
        <strain evidence="2">JCM 2783</strain>
    </source>
</reference>
<dbReference type="EMBL" id="FOMO01000006">
    <property type="protein sequence ID" value="SFD97778.1"/>
    <property type="molecule type" value="Genomic_DNA"/>
</dbReference>
<evidence type="ECO:0000313" key="1">
    <source>
        <dbReference type="EMBL" id="SFD97778.1"/>
    </source>
</evidence>
<protein>
    <submittedName>
        <fullName evidence="1">Type III secretion protein Q</fullName>
    </submittedName>
</protein>
<dbReference type="AlphaFoldDB" id="A0A1I1WTR6"/>
<name>A0A1I1WTR6_PSEOC</name>
<keyword evidence="2" id="KW-1185">Reference proteome</keyword>
<accession>A0A1I1WTR6</accession>
<dbReference type="Proteomes" id="UP000243950">
    <property type="component" value="Unassembled WGS sequence"/>
</dbReference>